<evidence type="ECO:0000313" key="2">
    <source>
        <dbReference type="Proteomes" id="UP000000391"/>
    </source>
</evidence>
<dbReference type="GeneID" id="9346743"/>
<protein>
    <submittedName>
        <fullName evidence="1">Uncharacterized protein</fullName>
    </submittedName>
</protein>
<dbReference type="AlphaFoldDB" id="D7E945"/>
<proteinExistence type="predicted"/>
<keyword evidence="2" id="KW-1185">Reference proteome</keyword>
<dbReference type="HOGENOM" id="CLU_184179_0_0_2"/>
<organism evidence="1 2">
    <name type="scientific">Methanohalobium evestigatum (strain ATCC BAA-1072 / DSM 3721 / NBRC 107634 / OCM 161 / Z-7303)</name>
    <dbReference type="NCBI Taxonomy" id="644295"/>
    <lineage>
        <taxon>Archaea</taxon>
        <taxon>Methanobacteriati</taxon>
        <taxon>Methanobacteriota</taxon>
        <taxon>Stenosarchaea group</taxon>
        <taxon>Methanomicrobia</taxon>
        <taxon>Methanosarcinales</taxon>
        <taxon>Methanosarcinaceae</taxon>
        <taxon>Methanohalobium</taxon>
    </lineage>
</organism>
<dbReference type="Proteomes" id="UP000000391">
    <property type="component" value="Chromosome"/>
</dbReference>
<dbReference type="KEGG" id="mev:Metev_1111"/>
<dbReference type="EMBL" id="CP002069">
    <property type="protein sequence ID" value="ADI73993.1"/>
    <property type="molecule type" value="Genomic_DNA"/>
</dbReference>
<sequence>MAKKFTFDDLENKEIMDEKHEDEKDLYDLIIPPGTPSSLIYDMVEMFDLEPINRKVNVNIVNEAEREVLALRGDLETVQEAEKFMYEELDSWVSSKDY</sequence>
<dbReference type="RefSeq" id="WP_013194560.1">
    <property type="nucleotide sequence ID" value="NC_014253.1"/>
</dbReference>
<reference evidence="1 2" key="1">
    <citation type="submission" date="2010-06" db="EMBL/GenBank/DDBJ databases">
        <title>Complete sequence chromosome of Methanohalobium evestigatum Z-7303.</title>
        <authorList>
            <consortium name="US DOE Joint Genome Institute"/>
            <person name="Lucas S."/>
            <person name="Copeland A."/>
            <person name="Lapidus A."/>
            <person name="Cheng J.-F."/>
            <person name="Bruce D."/>
            <person name="Goodwin L."/>
            <person name="Pitluck S."/>
            <person name="Saunders E."/>
            <person name="Detter J.C."/>
            <person name="Han C."/>
            <person name="Tapia R."/>
            <person name="Land M."/>
            <person name="Hauser L."/>
            <person name="Kyrpides N."/>
            <person name="Mikhailova N."/>
            <person name="Sieprawska-Lupa M."/>
            <person name="Whitman W.B."/>
            <person name="Anderson I."/>
            <person name="Woyke T."/>
        </authorList>
    </citation>
    <scope>NUCLEOTIDE SEQUENCE [LARGE SCALE GENOMIC DNA]</scope>
    <source>
        <strain evidence="2">ATCC BAA-1072 / DSM 3721 / NBRC 107634 / OCM 161 / Z-7303</strain>
    </source>
</reference>
<name>D7E945_METEZ</name>
<evidence type="ECO:0000313" key="1">
    <source>
        <dbReference type="EMBL" id="ADI73993.1"/>
    </source>
</evidence>
<dbReference type="OrthoDB" id="145834at2157"/>
<gene>
    <name evidence="1" type="ordered locus">Metev_1111</name>
</gene>
<accession>D7E945</accession>